<feature type="transmembrane region" description="Helical" evidence="1">
    <location>
        <begin position="46"/>
        <end position="65"/>
    </location>
</feature>
<protein>
    <recommendedName>
        <fullName evidence="4">Cytochrome c oxidase subunit I</fullName>
    </recommendedName>
</protein>
<evidence type="ECO:0008006" key="4">
    <source>
        <dbReference type="Google" id="ProtNLM"/>
    </source>
</evidence>
<feature type="transmembrane region" description="Helical" evidence="1">
    <location>
        <begin position="114"/>
        <end position="142"/>
    </location>
</feature>
<evidence type="ECO:0000313" key="3">
    <source>
        <dbReference type="Proteomes" id="UP000321085"/>
    </source>
</evidence>
<sequence>MAKLSAIHSVGQTLDDPVVRTISPADLIVALVRGIDDFKAMPTHGLFLGVIYPVLGLLMASLALSADASQLLFPLLSGFALLGPFAAVGLYELSRCRENGRSLTRGRVMALLRSPAIGSIAALGLLLLVVFGLWLGTALVLYEAAFGTSPPRSVGAFVEQLLTTRQGWALIFAGNLAGLLFSAAVLAVSVVSFPLLLDRDISAAAALRTSVRAVSANPGTMALWGFIVAGALIAGFIPFLFGLAVVLPVLGHATWHLYRRVVAS</sequence>
<feature type="transmembrane region" description="Helical" evidence="1">
    <location>
        <begin position="71"/>
        <end position="93"/>
    </location>
</feature>
<name>A0A512BYQ0_9HYPH</name>
<feature type="transmembrane region" description="Helical" evidence="1">
    <location>
        <begin position="222"/>
        <end position="250"/>
    </location>
</feature>
<keyword evidence="1" id="KW-1133">Transmembrane helix</keyword>
<organism evidence="2 3">
    <name type="scientific">Microvirga aerophila</name>
    <dbReference type="NCBI Taxonomy" id="670291"/>
    <lineage>
        <taxon>Bacteria</taxon>
        <taxon>Pseudomonadati</taxon>
        <taxon>Pseudomonadota</taxon>
        <taxon>Alphaproteobacteria</taxon>
        <taxon>Hyphomicrobiales</taxon>
        <taxon>Methylobacteriaceae</taxon>
        <taxon>Microvirga</taxon>
    </lineage>
</organism>
<keyword evidence="1" id="KW-0472">Membrane</keyword>
<dbReference type="Pfam" id="PF09955">
    <property type="entry name" value="DUF2189"/>
    <property type="match status" value="1"/>
</dbReference>
<evidence type="ECO:0000256" key="1">
    <source>
        <dbReference type="SAM" id="Phobius"/>
    </source>
</evidence>
<accession>A0A512BYQ0</accession>
<keyword evidence="1" id="KW-0812">Transmembrane</keyword>
<feature type="transmembrane region" description="Helical" evidence="1">
    <location>
        <begin position="168"/>
        <end position="197"/>
    </location>
</feature>
<dbReference type="RefSeq" id="WP_114188699.1">
    <property type="nucleotide sequence ID" value="NZ_BJYU01000087.1"/>
</dbReference>
<keyword evidence="3" id="KW-1185">Reference proteome</keyword>
<gene>
    <name evidence="2" type="ORF">MAE02_47750</name>
</gene>
<dbReference type="AlphaFoldDB" id="A0A512BYQ0"/>
<dbReference type="OrthoDB" id="9809543at2"/>
<proteinExistence type="predicted"/>
<evidence type="ECO:0000313" key="2">
    <source>
        <dbReference type="EMBL" id="GEO17079.1"/>
    </source>
</evidence>
<comment type="caution">
    <text evidence="2">The sequence shown here is derived from an EMBL/GenBank/DDBJ whole genome shotgun (WGS) entry which is preliminary data.</text>
</comment>
<dbReference type="Proteomes" id="UP000321085">
    <property type="component" value="Unassembled WGS sequence"/>
</dbReference>
<dbReference type="InterPro" id="IPR018692">
    <property type="entry name" value="DUF2189"/>
</dbReference>
<reference evidence="2 3" key="1">
    <citation type="submission" date="2019-07" db="EMBL/GenBank/DDBJ databases">
        <title>Whole genome shotgun sequence of Microvirga aerophila NBRC 106136.</title>
        <authorList>
            <person name="Hosoyama A."/>
            <person name="Uohara A."/>
            <person name="Ohji S."/>
            <person name="Ichikawa N."/>
        </authorList>
    </citation>
    <scope>NUCLEOTIDE SEQUENCE [LARGE SCALE GENOMIC DNA]</scope>
    <source>
        <strain evidence="2 3">NBRC 106136</strain>
    </source>
</reference>
<dbReference type="EMBL" id="BJYU01000087">
    <property type="protein sequence ID" value="GEO17079.1"/>
    <property type="molecule type" value="Genomic_DNA"/>
</dbReference>